<evidence type="ECO:0000256" key="14">
    <source>
        <dbReference type="SAM" id="MobiDB-lite"/>
    </source>
</evidence>
<gene>
    <name evidence="18" type="ORF">AB2U05_29175</name>
</gene>
<evidence type="ECO:0000256" key="4">
    <source>
        <dbReference type="ARBA" id="ARBA00022670"/>
    </source>
</evidence>
<dbReference type="PANTHER" id="PTHR32282:SF34">
    <property type="entry name" value="PENICILLIN-BINDING PROTEIN 1A"/>
    <property type="match status" value="1"/>
</dbReference>
<dbReference type="GO" id="GO:0009002">
    <property type="term" value="F:serine-type D-Ala-D-Ala carboxypeptidase activity"/>
    <property type="evidence" value="ECO:0007669"/>
    <property type="project" value="UniProtKB-EC"/>
</dbReference>
<dbReference type="GO" id="GO:0009252">
    <property type="term" value="P:peptidoglycan biosynthetic process"/>
    <property type="evidence" value="ECO:0007669"/>
    <property type="project" value="UniProtKB-KW"/>
</dbReference>
<dbReference type="GO" id="GO:0008360">
    <property type="term" value="P:regulation of cell shape"/>
    <property type="evidence" value="ECO:0007669"/>
    <property type="project" value="UniProtKB-KW"/>
</dbReference>
<organism evidence="18">
    <name type="scientific">Streptomyces sp. Y1</name>
    <dbReference type="NCBI Taxonomy" id="3238634"/>
    <lineage>
        <taxon>Bacteria</taxon>
        <taxon>Bacillati</taxon>
        <taxon>Actinomycetota</taxon>
        <taxon>Actinomycetes</taxon>
        <taxon>Kitasatosporales</taxon>
        <taxon>Streptomycetaceae</taxon>
        <taxon>Streptomyces</taxon>
    </lineage>
</organism>
<evidence type="ECO:0000256" key="13">
    <source>
        <dbReference type="ARBA" id="ARBA00049902"/>
    </source>
</evidence>
<comment type="similarity">
    <text evidence="2">In the N-terminal section; belongs to the glycosyltransferase 51 family.</text>
</comment>
<keyword evidence="3" id="KW-0121">Carboxypeptidase</keyword>
<keyword evidence="9" id="KW-0573">Peptidoglycan synthesis</keyword>
<dbReference type="PANTHER" id="PTHR32282">
    <property type="entry name" value="BINDING PROTEIN TRANSPEPTIDASE, PUTATIVE-RELATED"/>
    <property type="match status" value="1"/>
</dbReference>
<evidence type="ECO:0000256" key="7">
    <source>
        <dbReference type="ARBA" id="ARBA00022801"/>
    </source>
</evidence>
<keyword evidence="6 18" id="KW-0808">Transferase</keyword>
<dbReference type="InterPro" id="IPR050396">
    <property type="entry name" value="Glycosyltr_51/Transpeptidase"/>
</dbReference>
<dbReference type="RefSeq" id="WP_369184685.1">
    <property type="nucleotide sequence ID" value="NZ_CP163445.1"/>
</dbReference>
<evidence type="ECO:0000256" key="9">
    <source>
        <dbReference type="ARBA" id="ARBA00022984"/>
    </source>
</evidence>
<evidence type="ECO:0000256" key="1">
    <source>
        <dbReference type="ARBA" id="ARBA00007090"/>
    </source>
</evidence>
<evidence type="ECO:0000256" key="10">
    <source>
        <dbReference type="ARBA" id="ARBA00023268"/>
    </source>
</evidence>
<dbReference type="AlphaFoldDB" id="A0AB39TSP9"/>
<keyword evidence="4" id="KW-0645">Protease</keyword>
<evidence type="ECO:0000259" key="16">
    <source>
        <dbReference type="Pfam" id="PF00905"/>
    </source>
</evidence>
<dbReference type="SUPFAM" id="SSF53955">
    <property type="entry name" value="Lysozyme-like"/>
    <property type="match status" value="1"/>
</dbReference>
<dbReference type="Pfam" id="PF00912">
    <property type="entry name" value="Transgly"/>
    <property type="match status" value="1"/>
</dbReference>
<dbReference type="EMBL" id="CP163445">
    <property type="protein sequence ID" value="XDQ82261.1"/>
    <property type="molecule type" value="Genomic_DNA"/>
</dbReference>
<comment type="catalytic activity">
    <reaction evidence="13">
        <text>[GlcNAc-(1-&gt;4)-Mur2Ac(oyl-L-Ala-gamma-D-Glu-L-Lys-D-Ala-D-Ala)](n)-di-trans,octa-cis-undecaprenyl diphosphate + beta-D-GlcNAc-(1-&gt;4)-Mur2Ac(oyl-L-Ala-gamma-D-Glu-L-Lys-D-Ala-D-Ala)-di-trans,octa-cis-undecaprenyl diphosphate = [GlcNAc-(1-&gt;4)-Mur2Ac(oyl-L-Ala-gamma-D-Glu-L-Lys-D-Ala-D-Ala)](n+1)-di-trans,octa-cis-undecaprenyl diphosphate + di-trans,octa-cis-undecaprenyl diphosphate + H(+)</text>
        <dbReference type="Rhea" id="RHEA:23708"/>
        <dbReference type="Rhea" id="RHEA-COMP:9602"/>
        <dbReference type="Rhea" id="RHEA-COMP:9603"/>
        <dbReference type="ChEBI" id="CHEBI:15378"/>
        <dbReference type="ChEBI" id="CHEBI:58405"/>
        <dbReference type="ChEBI" id="CHEBI:60033"/>
        <dbReference type="ChEBI" id="CHEBI:78435"/>
        <dbReference type="EC" id="2.4.99.28"/>
    </reaction>
</comment>
<dbReference type="GO" id="GO:0030288">
    <property type="term" value="C:outer membrane-bounded periplasmic space"/>
    <property type="evidence" value="ECO:0007669"/>
    <property type="project" value="TreeGrafter"/>
</dbReference>
<evidence type="ECO:0000256" key="8">
    <source>
        <dbReference type="ARBA" id="ARBA00022960"/>
    </source>
</evidence>
<feature type="domain" description="Penicillin-binding protein transpeptidase" evidence="16">
    <location>
        <begin position="445"/>
        <end position="618"/>
    </location>
</feature>
<dbReference type="GO" id="GO:0006508">
    <property type="term" value="P:proteolysis"/>
    <property type="evidence" value="ECO:0007669"/>
    <property type="project" value="UniProtKB-KW"/>
</dbReference>
<reference evidence="18" key="1">
    <citation type="submission" date="2024-07" db="EMBL/GenBank/DDBJ databases">
        <authorList>
            <person name="Yu S.T."/>
        </authorList>
    </citation>
    <scope>NUCLEOTIDE SEQUENCE</scope>
    <source>
        <strain evidence="18">Y1</strain>
    </source>
</reference>
<dbReference type="InterPro" id="IPR023346">
    <property type="entry name" value="Lysozyme-like_dom_sf"/>
</dbReference>
<dbReference type="Gene3D" id="1.10.3810.10">
    <property type="entry name" value="Biosynthetic peptidoglycan transglycosylase-like"/>
    <property type="match status" value="1"/>
</dbReference>
<dbReference type="InterPro" id="IPR036950">
    <property type="entry name" value="PBP_transglycosylase"/>
</dbReference>
<dbReference type="InterPro" id="IPR012338">
    <property type="entry name" value="Beta-lactam/transpept-like"/>
</dbReference>
<dbReference type="EC" id="2.4.-.-" evidence="18"/>
<comment type="similarity">
    <text evidence="1">In the C-terminal section; belongs to the transpeptidase family.</text>
</comment>
<sequence length="670" mass="72134">MRADQGGGAEDEKERRRRRPLRWIDYPRRGRRGVRRWLPSWRQLLLAVGLGVTALTGWLAWFYATTEVPDDLNAFATQQNNVYFWADGTEMARVGQVNRQEVPLGQVPEPVQWAVLAAENETFYSDPGISFSGMGRAVYQMAVGGDTQGGSTITQQYVKNIYLNQRQTMSRKLSEMVIAMKLDERMSKQDILAGYLNTSWFGRGSYGIERAAAAYYGKDVSELNPSEGAFLAALLKGAGQFDPALSPENRERAEDRWSWILDRMVKTGRLSAAERATYTVFPEPGPQPKSAGLSGQVGYLVDMARNYVESHSDITAAQFDLGGYQVFTTFEKPKVTALAAAVQDATKGVDPDHREADKLLRVGAASVALDGRIVALYGGPDYLKQGFDNANTSTVPLGSAFTPLVYAAGLGQGVQRRRGGDRTPVQPTTTYDGDNGVNVMTPEGPYWGRDGKIVKTANEGKRDWGRISLRGAIEQSVNGPMMQLAMDVGLDQVRRTAADLGLAPASMGELVPAFGTGNSTPSAIRAADAYTAFAAGGRRTDPYSVLRITRNGAPVDLRLPTAVQALTPAVAADVDAALKGAVRAGSAGSVAEAGPDLAAKPGITPDRRAGWMVGYDGQQSTAVTVFRADLKDMKLLPLEGVGGAAPETSDSALPGRIWTSYMKTAAGGRR</sequence>
<evidence type="ECO:0000256" key="15">
    <source>
        <dbReference type="SAM" id="Phobius"/>
    </source>
</evidence>
<feature type="transmembrane region" description="Helical" evidence="15">
    <location>
        <begin position="44"/>
        <end position="64"/>
    </location>
</feature>
<dbReference type="Gene3D" id="3.40.710.10">
    <property type="entry name" value="DD-peptidase/beta-lactamase superfamily"/>
    <property type="match status" value="1"/>
</dbReference>
<dbReference type="SUPFAM" id="SSF56601">
    <property type="entry name" value="beta-lactamase/transpeptidase-like"/>
    <property type="match status" value="1"/>
</dbReference>
<dbReference type="InterPro" id="IPR001264">
    <property type="entry name" value="Glyco_trans_51"/>
</dbReference>
<accession>A0AB39TSP9</accession>
<keyword evidence="7" id="KW-0378">Hydrolase</keyword>
<evidence type="ECO:0000313" key="18">
    <source>
        <dbReference type="EMBL" id="XDQ82261.1"/>
    </source>
</evidence>
<feature type="domain" description="Glycosyl transferase family 51" evidence="17">
    <location>
        <begin position="88"/>
        <end position="264"/>
    </location>
</feature>
<evidence type="ECO:0000256" key="11">
    <source>
        <dbReference type="ARBA" id="ARBA00023316"/>
    </source>
</evidence>
<dbReference type="FunFam" id="1.10.3810.10:FF:000001">
    <property type="entry name" value="Penicillin-binding protein 1A"/>
    <property type="match status" value="1"/>
</dbReference>
<keyword evidence="8" id="KW-0133">Cell shape</keyword>
<keyword evidence="10" id="KW-0511">Multifunctional enzyme</keyword>
<evidence type="ECO:0000256" key="6">
    <source>
        <dbReference type="ARBA" id="ARBA00022679"/>
    </source>
</evidence>
<evidence type="ECO:0000256" key="12">
    <source>
        <dbReference type="ARBA" id="ARBA00034000"/>
    </source>
</evidence>
<comment type="catalytic activity">
    <reaction evidence="12">
        <text>Preferential cleavage: (Ac)2-L-Lys-D-Ala-|-D-Ala. Also transpeptidation of peptidyl-alanyl moieties that are N-acyl substituents of D-alanine.</text>
        <dbReference type="EC" id="3.4.16.4"/>
    </reaction>
</comment>
<evidence type="ECO:0000256" key="2">
    <source>
        <dbReference type="ARBA" id="ARBA00007739"/>
    </source>
</evidence>
<dbReference type="GO" id="GO:0008955">
    <property type="term" value="F:peptidoglycan glycosyltransferase activity"/>
    <property type="evidence" value="ECO:0007669"/>
    <property type="project" value="UniProtKB-EC"/>
</dbReference>
<keyword evidence="11" id="KW-0961">Cell wall biogenesis/degradation</keyword>
<dbReference type="GO" id="GO:0071555">
    <property type="term" value="P:cell wall organization"/>
    <property type="evidence" value="ECO:0007669"/>
    <property type="project" value="UniProtKB-KW"/>
</dbReference>
<dbReference type="GO" id="GO:0008658">
    <property type="term" value="F:penicillin binding"/>
    <property type="evidence" value="ECO:0007669"/>
    <property type="project" value="InterPro"/>
</dbReference>
<keyword evidence="15" id="KW-0812">Transmembrane</keyword>
<feature type="region of interest" description="Disordered" evidence="14">
    <location>
        <begin position="415"/>
        <end position="439"/>
    </location>
</feature>
<keyword evidence="15" id="KW-0472">Membrane</keyword>
<proteinExistence type="inferred from homology"/>
<protein>
    <submittedName>
        <fullName evidence="18">Transglycosylase domain-containing protein</fullName>
        <ecNumber evidence="18">2.4.-.-</ecNumber>
    </submittedName>
</protein>
<name>A0AB39TSP9_9ACTN</name>
<evidence type="ECO:0000256" key="5">
    <source>
        <dbReference type="ARBA" id="ARBA00022676"/>
    </source>
</evidence>
<dbReference type="InterPro" id="IPR001460">
    <property type="entry name" value="PCN-bd_Tpept"/>
</dbReference>
<evidence type="ECO:0000259" key="17">
    <source>
        <dbReference type="Pfam" id="PF00912"/>
    </source>
</evidence>
<keyword evidence="15" id="KW-1133">Transmembrane helix</keyword>
<keyword evidence="5 18" id="KW-0328">Glycosyltransferase</keyword>
<evidence type="ECO:0000256" key="3">
    <source>
        <dbReference type="ARBA" id="ARBA00022645"/>
    </source>
</evidence>
<dbReference type="Pfam" id="PF00905">
    <property type="entry name" value="Transpeptidase"/>
    <property type="match status" value="1"/>
</dbReference>